<dbReference type="EMBL" id="BSTI01000004">
    <property type="protein sequence ID" value="GLY65435.1"/>
    <property type="molecule type" value="Genomic_DNA"/>
</dbReference>
<dbReference type="PROSITE" id="PS00061">
    <property type="entry name" value="ADH_SHORT"/>
    <property type="match status" value="1"/>
</dbReference>
<dbReference type="NCBIfam" id="NF009467">
    <property type="entry name" value="PRK12826.1-3"/>
    <property type="match status" value="1"/>
</dbReference>
<name>A0A9W6VE58_9PSEU</name>
<keyword evidence="2" id="KW-0560">Oxidoreductase</keyword>
<dbReference type="PANTHER" id="PTHR24321">
    <property type="entry name" value="DEHYDROGENASES, SHORT CHAIN"/>
    <property type="match status" value="1"/>
</dbReference>
<evidence type="ECO:0000256" key="3">
    <source>
        <dbReference type="ARBA" id="ARBA00023027"/>
    </source>
</evidence>
<proteinExistence type="inferred from homology"/>
<evidence type="ECO:0000313" key="4">
    <source>
        <dbReference type="EMBL" id="GLY65435.1"/>
    </source>
</evidence>
<protein>
    <submittedName>
        <fullName evidence="4">3-ketoacyl-ACP reductase</fullName>
    </submittedName>
</protein>
<dbReference type="PANTHER" id="PTHR24321:SF8">
    <property type="entry name" value="ESTRADIOL 17-BETA-DEHYDROGENASE 8-RELATED"/>
    <property type="match status" value="1"/>
</dbReference>
<evidence type="ECO:0000313" key="5">
    <source>
        <dbReference type="Proteomes" id="UP001165136"/>
    </source>
</evidence>
<dbReference type="NCBIfam" id="TIGR03971">
    <property type="entry name" value="SDR_subfam_1"/>
    <property type="match status" value="1"/>
</dbReference>
<dbReference type="PRINTS" id="PR00080">
    <property type="entry name" value="SDRFAMILY"/>
</dbReference>
<organism evidence="4 5">
    <name type="scientific">Amycolatopsis taiwanensis</name>
    <dbReference type="NCBI Taxonomy" id="342230"/>
    <lineage>
        <taxon>Bacteria</taxon>
        <taxon>Bacillati</taxon>
        <taxon>Actinomycetota</taxon>
        <taxon>Actinomycetes</taxon>
        <taxon>Pseudonocardiales</taxon>
        <taxon>Pseudonocardiaceae</taxon>
        <taxon>Amycolatopsis</taxon>
    </lineage>
</organism>
<dbReference type="InterPro" id="IPR023985">
    <property type="entry name" value="SDR_subfam_1"/>
</dbReference>
<accession>A0A9W6VE58</accession>
<dbReference type="InterPro" id="IPR002347">
    <property type="entry name" value="SDR_fam"/>
</dbReference>
<dbReference type="SUPFAM" id="SSF51735">
    <property type="entry name" value="NAD(P)-binding Rossmann-fold domains"/>
    <property type="match status" value="1"/>
</dbReference>
<dbReference type="InterPro" id="IPR036291">
    <property type="entry name" value="NAD(P)-bd_dom_sf"/>
</dbReference>
<comment type="caution">
    <text evidence="4">The sequence shown here is derived from an EMBL/GenBank/DDBJ whole genome shotgun (WGS) entry which is preliminary data.</text>
</comment>
<gene>
    <name evidence="4" type="ORF">Atai01_20540</name>
</gene>
<evidence type="ECO:0000256" key="1">
    <source>
        <dbReference type="ARBA" id="ARBA00006484"/>
    </source>
</evidence>
<dbReference type="RefSeq" id="WP_169739660.1">
    <property type="nucleotide sequence ID" value="NZ_BSTI01000004.1"/>
</dbReference>
<dbReference type="GO" id="GO:0016491">
    <property type="term" value="F:oxidoreductase activity"/>
    <property type="evidence" value="ECO:0007669"/>
    <property type="project" value="UniProtKB-KW"/>
</dbReference>
<reference evidence="4" key="1">
    <citation type="submission" date="2023-03" db="EMBL/GenBank/DDBJ databases">
        <title>Amycolatopsis taiwanensis NBRC 103393.</title>
        <authorList>
            <person name="Ichikawa N."/>
            <person name="Sato H."/>
            <person name="Tonouchi N."/>
        </authorList>
    </citation>
    <scope>NUCLEOTIDE SEQUENCE</scope>
    <source>
        <strain evidence="4">NBRC 103393</strain>
    </source>
</reference>
<dbReference type="FunFam" id="3.40.50.720:FF:000084">
    <property type="entry name" value="Short-chain dehydrogenase reductase"/>
    <property type="match status" value="1"/>
</dbReference>
<keyword evidence="5" id="KW-1185">Reference proteome</keyword>
<dbReference type="InterPro" id="IPR020904">
    <property type="entry name" value="Sc_DH/Rdtase_CS"/>
</dbReference>
<comment type="similarity">
    <text evidence="1">Belongs to the short-chain dehydrogenases/reductases (SDR) family.</text>
</comment>
<dbReference type="PRINTS" id="PR00081">
    <property type="entry name" value="GDHRDH"/>
</dbReference>
<dbReference type="CDD" id="cd05233">
    <property type="entry name" value="SDR_c"/>
    <property type="match status" value="1"/>
</dbReference>
<evidence type="ECO:0000256" key="2">
    <source>
        <dbReference type="ARBA" id="ARBA00023002"/>
    </source>
</evidence>
<sequence length="266" mass="27895">MRLSGKVALITGAAQSQGRSHAVRLAAEGTDIIAVDICRQIDFVPYAMGTEEGLAETARLVEKAGRRVYTARADVRDAEGLAAAVEEGVAELGRLDIVSANASIATVQPHDEITPEIWQTTLDINLTGVWHTCAAAIPHLVAAGGGSIVITGSSAALKGLPFYLPYVAAKHALVGLARSLALELADRNIRVNTIHPTGVDTPQGHSAVLPELLEARPDLGPLFMNSLPVPRIEAIDVSNALVFLASDEARYVTGAAFPIDAGSTIR</sequence>
<dbReference type="AlphaFoldDB" id="A0A9W6VE58"/>
<dbReference type="Gene3D" id="3.40.50.720">
    <property type="entry name" value="NAD(P)-binding Rossmann-like Domain"/>
    <property type="match status" value="1"/>
</dbReference>
<keyword evidence="3" id="KW-0520">NAD</keyword>
<dbReference type="Proteomes" id="UP001165136">
    <property type="component" value="Unassembled WGS sequence"/>
</dbReference>
<dbReference type="Pfam" id="PF13561">
    <property type="entry name" value="adh_short_C2"/>
    <property type="match status" value="1"/>
</dbReference>